<keyword evidence="4" id="KW-1185">Reference proteome</keyword>
<dbReference type="GeneID" id="11496962"/>
<keyword evidence="2" id="KW-0812">Transmembrane</keyword>
<name>G0WCW3_NAUDC</name>
<dbReference type="RefSeq" id="XP_003670867.1">
    <property type="nucleotide sequence ID" value="XM_003670819.1"/>
</dbReference>
<dbReference type="PANTHER" id="PTHR28199">
    <property type="entry name" value="PROCESSING OF GAS1 AND ALP PROTEIN 2"/>
    <property type="match status" value="1"/>
</dbReference>
<reference evidence="3 4" key="1">
    <citation type="journal article" date="2011" name="Proc. Natl. Acad. Sci. U.S.A.">
        <title>Evolutionary erosion of yeast sex chromosomes by mating-type switching accidents.</title>
        <authorList>
            <person name="Gordon J.L."/>
            <person name="Armisen D."/>
            <person name="Proux-Wera E."/>
            <person name="Oheigeartaigh S.S."/>
            <person name="Byrne K.P."/>
            <person name="Wolfe K.H."/>
        </authorList>
    </citation>
    <scope>NUCLEOTIDE SEQUENCE [LARGE SCALE GENOMIC DNA]</scope>
    <source>
        <strain evidence="4">ATCC 10597 / BCRC 20456 / CBS 421 / NBRC 0211 / NRRL Y-12639</strain>
    </source>
</reference>
<protein>
    <recommendedName>
        <fullName evidence="5">Processing of GAS1 and ALP protein 2</fullName>
    </recommendedName>
</protein>
<dbReference type="AlphaFoldDB" id="G0WCW3"/>
<dbReference type="STRING" id="1071378.G0WCW3"/>
<keyword evidence="2" id="KW-1133">Transmembrane helix</keyword>
<dbReference type="OMA" id="FGWGNKT"/>
<organism evidence="3 4">
    <name type="scientific">Naumovozyma dairenensis (strain ATCC 10597 / BCRC 20456 / CBS 421 / NBRC 0211 / NRRL Y-12639)</name>
    <name type="common">Saccharomyces dairenensis</name>
    <dbReference type="NCBI Taxonomy" id="1071378"/>
    <lineage>
        <taxon>Eukaryota</taxon>
        <taxon>Fungi</taxon>
        <taxon>Dikarya</taxon>
        <taxon>Ascomycota</taxon>
        <taxon>Saccharomycotina</taxon>
        <taxon>Saccharomycetes</taxon>
        <taxon>Saccharomycetales</taxon>
        <taxon>Saccharomycetaceae</taxon>
        <taxon>Naumovozyma</taxon>
    </lineage>
</organism>
<dbReference type="OrthoDB" id="4227028at2759"/>
<dbReference type="InterPro" id="IPR011431">
    <property type="entry name" value="Trafficking_Pga2"/>
</dbReference>
<dbReference type="eggNOG" id="ENOG502S88B">
    <property type="taxonomic scope" value="Eukaryota"/>
</dbReference>
<feature type="region of interest" description="Disordered" evidence="1">
    <location>
        <begin position="53"/>
        <end position="74"/>
    </location>
</feature>
<evidence type="ECO:0000256" key="1">
    <source>
        <dbReference type="SAM" id="MobiDB-lite"/>
    </source>
</evidence>
<evidence type="ECO:0000313" key="4">
    <source>
        <dbReference type="Proteomes" id="UP000000689"/>
    </source>
</evidence>
<dbReference type="PIRSF" id="PIRSF022909">
    <property type="entry name" value="UCP022909"/>
    <property type="match status" value="1"/>
</dbReference>
<dbReference type="Pfam" id="PF07543">
    <property type="entry name" value="PGA2"/>
    <property type="match status" value="1"/>
</dbReference>
<gene>
    <name evidence="3" type="primary">NDAI0F03060</name>
    <name evidence="3" type="ordered locus">NDAI_0F03060</name>
</gene>
<dbReference type="KEGG" id="ndi:NDAI_0F03060"/>
<dbReference type="EMBL" id="HE580272">
    <property type="protein sequence ID" value="CCD25624.1"/>
    <property type="molecule type" value="Genomic_DNA"/>
</dbReference>
<accession>G0WCW3</accession>
<evidence type="ECO:0000256" key="2">
    <source>
        <dbReference type="SAM" id="Phobius"/>
    </source>
</evidence>
<keyword evidence="2" id="KW-0472">Membrane</keyword>
<evidence type="ECO:0000313" key="3">
    <source>
        <dbReference type="EMBL" id="CCD25624.1"/>
    </source>
</evidence>
<evidence type="ECO:0008006" key="5">
    <source>
        <dbReference type="Google" id="ProtNLM"/>
    </source>
</evidence>
<dbReference type="PANTHER" id="PTHR28199:SF1">
    <property type="entry name" value="PROCESSING OF GAS1 AND ALP PROTEIN 2"/>
    <property type="match status" value="1"/>
</dbReference>
<proteinExistence type="predicted"/>
<dbReference type="HOGENOM" id="CLU_150165_0_0_1"/>
<dbReference type="GO" id="GO:0015031">
    <property type="term" value="P:protein transport"/>
    <property type="evidence" value="ECO:0007669"/>
    <property type="project" value="EnsemblFungi"/>
</dbReference>
<feature type="transmembrane region" description="Helical" evidence="2">
    <location>
        <begin position="24"/>
        <end position="42"/>
    </location>
</feature>
<dbReference type="Proteomes" id="UP000000689">
    <property type="component" value="Chromosome 6"/>
</dbReference>
<sequence>MEYLVNKIKTIALNTFADFDAKKGIRLVIVVGAYIFIRNYVAKELAKKQLERQAREDEHRISKEKKEKLIDVPEDEKKSETTAFGWGNKTRRRVKKQEEILEKAVENLQRRQLDDEDSDADIQDLLLD</sequence>